<dbReference type="OMA" id="IIPNHTN"/>
<dbReference type="PANTHER" id="PTHR34064">
    <property type="entry name" value="OS04G0672300 PROTEIN"/>
    <property type="match status" value="1"/>
</dbReference>
<dbReference type="EMBL" id="MNCJ02000316">
    <property type="protein sequence ID" value="KAF5820822.1"/>
    <property type="molecule type" value="Genomic_DNA"/>
</dbReference>
<dbReference type="Gramene" id="mRNA:HanXRQr2_Chr01g0006591">
    <property type="protein sequence ID" value="mRNA:HanXRQr2_Chr01g0006591"/>
    <property type="gene ID" value="HanXRQr2_Chr01g0006591"/>
</dbReference>
<proteinExistence type="predicted"/>
<keyword evidence="2" id="KW-1133">Transmembrane helix</keyword>
<dbReference type="InParanoid" id="A0A251VK38"/>
<evidence type="ECO:0000256" key="1">
    <source>
        <dbReference type="SAM" id="MobiDB-lite"/>
    </source>
</evidence>
<protein>
    <submittedName>
        <fullName evidence="4">Uncharacterized protein</fullName>
    </submittedName>
</protein>
<feature type="compositionally biased region" description="Basic and acidic residues" evidence="1">
    <location>
        <begin position="62"/>
        <end position="76"/>
    </location>
</feature>
<organism evidence="4 5">
    <name type="scientific">Helianthus annuus</name>
    <name type="common">Common sunflower</name>
    <dbReference type="NCBI Taxonomy" id="4232"/>
    <lineage>
        <taxon>Eukaryota</taxon>
        <taxon>Viridiplantae</taxon>
        <taxon>Streptophyta</taxon>
        <taxon>Embryophyta</taxon>
        <taxon>Tracheophyta</taxon>
        <taxon>Spermatophyta</taxon>
        <taxon>Magnoliopsida</taxon>
        <taxon>eudicotyledons</taxon>
        <taxon>Gunneridae</taxon>
        <taxon>Pentapetalae</taxon>
        <taxon>asterids</taxon>
        <taxon>campanulids</taxon>
        <taxon>Asterales</taxon>
        <taxon>Asteraceae</taxon>
        <taxon>Asteroideae</taxon>
        <taxon>Heliantheae alliance</taxon>
        <taxon>Heliantheae</taxon>
        <taxon>Helianthus</taxon>
    </lineage>
</organism>
<reference evidence="3" key="3">
    <citation type="submission" date="2020-06" db="EMBL/GenBank/DDBJ databases">
        <title>Helianthus annuus Genome sequencing and assembly Release 2.</title>
        <authorList>
            <person name="Gouzy J."/>
            <person name="Langlade N."/>
            <person name="Munos S."/>
        </authorList>
    </citation>
    <scope>NUCLEOTIDE SEQUENCE</scope>
    <source>
        <tissue evidence="3">Leaves</tissue>
    </source>
</reference>
<gene>
    <name evidence="4" type="ORF">HannXRQ_Chr01g0002531</name>
    <name evidence="3" type="ORF">HanXRQr2_Chr01g0006591</name>
</gene>
<feature type="region of interest" description="Disordered" evidence="1">
    <location>
        <begin position="46"/>
        <end position="76"/>
    </location>
</feature>
<evidence type="ECO:0000313" key="4">
    <source>
        <dbReference type="EMBL" id="OTG35975.1"/>
    </source>
</evidence>
<keyword evidence="2" id="KW-0812">Transmembrane</keyword>
<accession>A0A251VK38</accession>
<sequence length="178" mass="20061">MEQTDCGYLCSYEMVNHDISVCSEILKMKSESIQVDMEPFLHLTNKDHKYNSRSNLPRSLSKKREEKKKMMSDPSIDNERDTIISLKGNMSETSAPVSTGTNEPHTHHQISIITTTATGTPTKSKLIGKRSTSFKQTSIINPTRIVFFFATLSSMGTILLIYFTLSMAKYNGDRKLLA</sequence>
<dbReference type="AlphaFoldDB" id="A0A251VK38"/>
<name>A0A251VK38_HELAN</name>
<evidence type="ECO:0000313" key="3">
    <source>
        <dbReference type="EMBL" id="KAF5820822.1"/>
    </source>
</evidence>
<dbReference type="EMBL" id="CM007890">
    <property type="protein sequence ID" value="OTG35975.1"/>
    <property type="molecule type" value="Genomic_DNA"/>
</dbReference>
<feature type="transmembrane region" description="Helical" evidence="2">
    <location>
        <begin position="145"/>
        <end position="165"/>
    </location>
</feature>
<evidence type="ECO:0000256" key="2">
    <source>
        <dbReference type="SAM" id="Phobius"/>
    </source>
</evidence>
<reference evidence="3 5" key="1">
    <citation type="journal article" date="2017" name="Nature">
        <title>The sunflower genome provides insights into oil metabolism, flowering and Asterid evolution.</title>
        <authorList>
            <person name="Badouin H."/>
            <person name="Gouzy J."/>
            <person name="Grassa C.J."/>
            <person name="Murat F."/>
            <person name="Staton S.E."/>
            <person name="Cottret L."/>
            <person name="Lelandais-Briere C."/>
            <person name="Owens G.L."/>
            <person name="Carrere S."/>
            <person name="Mayjonade B."/>
            <person name="Legrand L."/>
            <person name="Gill N."/>
            <person name="Kane N.C."/>
            <person name="Bowers J.E."/>
            <person name="Hubner S."/>
            <person name="Bellec A."/>
            <person name="Berard A."/>
            <person name="Berges H."/>
            <person name="Blanchet N."/>
            <person name="Boniface M.C."/>
            <person name="Brunel D."/>
            <person name="Catrice O."/>
            <person name="Chaidir N."/>
            <person name="Claudel C."/>
            <person name="Donnadieu C."/>
            <person name="Faraut T."/>
            <person name="Fievet G."/>
            <person name="Helmstetter N."/>
            <person name="King M."/>
            <person name="Knapp S.J."/>
            <person name="Lai Z."/>
            <person name="Le Paslier M.C."/>
            <person name="Lippi Y."/>
            <person name="Lorenzon L."/>
            <person name="Mandel J.R."/>
            <person name="Marage G."/>
            <person name="Marchand G."/>
            <person name="Marquand E."/>
            <person name="Bret-Mestries E."/>
            <person name="Morien E."/>
            <person name="Nambeesan S."/>
            <person name="Nguyen T."/>
            <person name="Pegot-Espagnet P."/>
            <person name="Pouilly N."/>
            <person name="Raftis F."/>
            <person name="Sallet E."/>
            <person name="Schiex T."/>
            <person name="Thomas J."/>
            <person name="Vandecasteele C."/>
            <person name="Vares D."/>
            <person name="Vear F."/>
            <person name="Vautrin S."/>
            <person name="Crespi M."/>
            <person name="Mangin B."/>
            <person name="Burke J.M."/>
            <person name="Salse J."/>
            <person name="Munos S."/>
            <person name="Vincourt P."/>
            <person name="Rieseberg L.H."/>
            <person name="Langlade N.B."/>
        </authorList>
    </citation>
    <scope>NUCLEOTIDE SEQUENCE [LARGE SCALE GENOMIC DNA]</scope>
    <source>
        <strain evidence="5">cv. SF193</strain>
        <tissue evidence="3">Leaves</tissue>
    </source>
</reference>
<keyword evidence="5" id="KW-1185">Reference proteome</keyword>
<reference evidence="4" key="2">
    <citation type="submission" date="2017-02" db="EMBL/GenBank/DDBJ databases">
        <title>Sunflower complete genome.</title>
        <authorList>
            <person name="Langlade N."/>
            <person name="Munos S."/>
        </authorList>
    </citation>
    <scope>NUCLEOTIDE SEQUENCE [LARGE SCALE GENOMIC DNA]</scope>
    <source>
        <tissue evidence="4">Leaves</tissue>
    </source>
</reference>
<evidence type="ECO:0000313" key="5">
    <source>
        <dbReference type="Proteomes" id="UP000215914"/>
    </source>
</evidence>
<dbReference type="Proteomes" id="UP000215914">
    <property type="component" value="Chromosome 1"/>
</dbReference>
<dbReference type="PANTHER" id="PTHR34064:SF4">
    <property type="entry name" value="PROTEIN, PUTATIVE-RELATED"/>
    <property type="match status" value="1"/>
</dbReference>
<keyword evidence="2" id="KW-0472">Membrane</keyword>
<dbReference type="FunCoup" id="A0A251VK38">
    <property type="interactions" value="265"/>
</dbReference>